<dbReference type="OrthoDB" id="10017244at2"/>
<dbReference type="AlphaFoldDB" id="A0A0K1EN01"/>
<evidence type="ECO:0000313" key="3">
    <source>
        <dbReference type="Proteomes" id="UP000067626"/>
    </source>
</evidence>
<dbReference type="Proteomes" id="UP000067626">
    <property type="component" value="Chromosome"/>
</dbReference>
<evidence type="ECO:0000313" key="2">
    <source>
        <dbReference type="EMBL" id="AKT42008.1"/>
    </source>
</evidence>
<evidence type="ECO:0000256" key="1">
    <source>
        <dbReference type="SAM" id="MobiDB-lite"/>
    </source>
</evidence>
<dbReference type="KEGG" id="ccro:CMC5_062300"/>
<name>A0A0K1EN01_CHOCO</name>
<accession>A0A0K1EN01</accession>
<protein>
    <submittedName>
        <fullName evidence="2">Uncharacterized protein</fullName>
    </submittedName>
</protein>
<gene>
    <name evidence="2" type="ORF">CMC5_062300</name>
</gene>
<proteinExistence type="predicted"/>
<organism evidence="2 3">
    <name type="scientific">Chondromyces crocatus</name>
    <dbReference type="NCBI Taxonomy" id="52"/>
    <lineage>
        <taxon>Bacteria</taxon>
        <taxon>Pseudomonadati</taxon>
        <taxon>Myxococcota</taxon>
        <taxon>Polyangia</taxon>
        <taxon>Polyangiales</taxon>
        <taxon>Polyangiaceae</taxon>
        <taxon>Chondromyces</taxon>
    </lineage>
</organism>
<keyword evidence="3" id="KW-1185">Reference proteome</keyword>
<dbReference type="EMBL" id="CP012159">
    <property type="protein sequence ID" value="AKT42008.1"/>
    <property type="molecule type" value="Genomic_DNA"/>
</dbReference>
<reference evidence="2 3" key="1">
    <citation type="submission" date="2015-07" db="EMBL/GenBank/DDBJ databases">
        <title>Genome analysis of myxobacterium Chondromyces crocatus Cm c5 reveals a high potential for natural compound synthesis and the genetic basis for the loss of fruiting body formation.</title>
        <authorList>
            <person name="Zaburannyi N."/>
            <person name="Bunk B."/>
            <person name="Maier J."/>
            <person name="Overmann J."/>
            <person name="Mueller R."/>
        </authorList>
    </citation>
    <scope>NUCLEOTIDE SEQUENCE [LARGE SCALE GENOMIC DNA]</scope>
    <source>
        <strain evidence="2 3">Cm c5</strain>
    </source>
</reference>
<sequence length="138" mass="15394">MARPRWDSVSVFLGPGTPALEGDLWLAALFRWLRQETPAWVLVTSAAGEALYEPMGVNWDQFPLERALEAVRALRPQVRRLIEVVRQEPPPRPHSPVSIARILSTREPSEMVESTACRGDEAWAGPRSSRRGGAGVKR</sequence>
<dbReference type="RefSeq" id="WP_050433698.1">
    <property type="nucleotide sequence ID" value="NZ_CP012159.1"/>
</dbReference>
<feature type="region of interest" description="Disordered" evidence="1">
    <location>
        <begin position="110"/>
        <end position="138"/>
    </location>
</feature>
<dbReference type="STRING" id="52.CMC5_062300"/>